<reference evidence="2" key="2">
    <citation type="journal article" date="2021" name="PeerJ">
        <title>Extensive microbial diversity within the chicken gut microbiome revealed by metagenomics and culture.</title>
        <authorList>
            <person name="Gilroy R."/>
            <person name="Ravi A."/>
            <person name="Getino M."/>
            <person name="Pursley I."/>
            <person name="Horton D.L."/>
            <person name="Alikhan N.F."/>
            <person name="Baker D."/>
            <person name="Gharbi K."/>
            <person name="Hall N."/>
            <person name="Watson M."/>
            <person name="Adriaenssens E.M."/>
            <person name="Foster-Nyarko E."/>
            <person name="Jarju S."/>
            <person name="Secka A."/>
            <person name="Antonio M."/>
            <person name="Oren A."/>
            <person name="Chaudhuri R.R."/>
            <person name="La Ragione R."/>
            <person name="Hildebrand F."/>
            <person name="Pallen M.J."/>
        </authorList>
    </citation>
    <scope>NUCLEOTIDE SEQUENCE</scope>
    <source>
        <strain evidence="2">6276</strain>
    </source>
</reference>
<evidence type="ECO:0000313" key="2">
    <source>
        <dbReference type="EMBL" id="HIS36053.1"/>
    </source>
</evidence>
<evidence type="ECO:0000259" key="1">
    <source>
        <dbReference type="Pfam" id="PF19808"/>
    </source>
</evidence>
<reference evidence="2" key="1">
    <citation type="submission" date="2020-10" db="EMBL/GenBank/DDBJ databases">
        <authorList>
            <person name="Gilroy R."/>
        </authorList>
    </citation>
    <scope>NUCLEOTIDE SEQUENCE</scope>
    <source>
        <strain evidence="2">6276</strain>
    </source>
</reference>
<dbReference type="EMBL" id="DVIU01000113">
    <property type="protein sequence ID" value="HIS36053.1"/>
    <property type="molecule type" value="Genomic_DNA"/>
</dbReference>
<dbReference type="InterPro" id="IPR046258">
    <property type="entry name" value="DUF6291"/>
</dbReference>
<gene>
    <name evidence="2" type="ORF">IAC10_05415</name>
</gene>
<sequence>MTEQSKKLKHFTFYDIYYDVIAQLEDDEAGRFAKRICNYAFNGVDSQGKTENENCFWEIIYPTLNDATAIERQDKKPYYLNRKMKHFTFYAAYARMLNTLKDDASAGQFVKAMCGYMLEGIEPTELKPPVDAYFKLFRKSLDLSKVRSESGRKGGRAKKKVEETPLTFTDFLARNSHIKDDVHSERLKEGVDWTALNHAIHKSEEWKSETSLYRIISNQSAIIGT</sequence>
<evidence type="ECO:0000313" key="3">
    <source>
        <dbReference type="Proteomes" id="UP000823928"/>
    </source>
</evidence>
<proteinExistence type="predicted"/>
<name>A0A9D1EY95_9BACT</name>
<comment type="caution">
    <text evidence="2">The sequence shown here is derived from an EMBL/GenBank/DDBJ whole genome shotgun (WGS) entry which is preliminary data.</text>
</comment>
<organism evidence="2 3">
    <name type="scientific">Candidatus Scatousia excrementigallinarum</name>
    <dbReference type="NCBI Taxonomy" id="2840935"/>
    <lineage>
        <taxon>Bacteria</taxon>
        <taxon>Candidatus Scatousia</taxon>
    </lineage>
</organism>
<dbReference type="Proteomes" id="UP000823928">
    <property type="component" value="Unassembled WGS sequence"/>
</dbReference>
<dbReference type="AlphaFoldDB" id="A0A9D1EY95"/>
<protein>
    <recommendedName>
        <fullName evidence="1">DUF6291 domain-containing protein</fullName>
    </recommendedName>
</protein>
<feature type="domain" description="DUF6291" evidence="1">
    <location>
        <begin position="87"/>
        <end position="162"/>
    </location>
</feature>
<dbReference type="Pfam" id="PF19808">
    <property type="entry name" value="DUF6291"/>
    <property type="match status" value="1"/>
</dbReference>
<accession>A0A9D1EY95</accession>